<dbReference type="EMBL" id="CP000750">
    <property type="protein sequence ID" value="ABS03051.1"/>
    <property type="molecule type" value="Genomic_DNA"/>
</dbReference>
<evidence type="ECO:0000256" key="2">
    <source>
        <dbReference type="SAM" id="Phobius"/>
    </source>
</evidence>
<feature type="region of interest" description="Disordered" evidence="1">
    <location>
        <begin position="1"/>
        <end position="59"/>
    </location>
</feature>
<evidence type="ECO:0000256" key="1">
    <source>
        <dbReference type="SAM" id="MobiDB-lite"/>
    </source>
</evidence>
<evidence type="ECO:0000313" key="3">
    <source>
        <dbReference type="EMBL" id="ABS03051.1"/>
    </source>
</evidence>
<keyword evidence="2" id="KW-1133">Transmembrane helix</keyword>
<feature type="transmembrane region" description="Helical" evidence="2">
    <location>
        <begin position="113"/>
        <end position="137"/>
    </location>
</feature>
<gene>
    <name evidence="3" type="ordered locus">Krad_1565</name>
</gene>
<proteinExistence type="predicted"/>
<dbReference type="HOGENOM" id="CLU_1803612_0_0_11"/>
<dbReference type="Proteomes" id="UP000001116">
    <property type="component" value="Chromosome"/>
</dbReference>
<dbReference type="KEGG" id="kra:Krad_1565"/>
<evidence type="ECO:0000313" key="4">
    <source>
        <dbReference type="Proteomes" id="UP000001116"/>
    </source>
</evidence>
<dbReference type="AlphaFoldDB" id="A6W8B2"/>
<dbReference type="STRING" id="266940.Krad_1565"/>
<organism evidence="3 4">
    <name type="scientific">Kineococcus radiotolerans (strain ATCC BAA-149 / DSM 14245 / SRS30216)</name>
    <dbReference type="NCBI Taxonomy" id="266940"/>
    <lineage>
        <taxon>Bacteria</taxon>
        <taxon>Bacillati</taxon>
        <taxon>Actinomycetota</taxon>
        <taxon>Actinomycetes</taxon>
        <taxon>Kineosporiales</taxon>
        <taxon>Kineosporiaceae</taxon>
        <taxon>Kineococcus</taxon>
    </lineage>
</organism>
<name>A6W8B2_KINRD</name>
<keyword evidence="2" id="KW-0472">Membrane</keyword>
<keyword evidence="4" id="KW-1185">Reference proteome</keyword>
<keyword evidence="2" id="KW-0812">Transmembrane</keyword>
<protein>
    <submittedName>
        <fullName evidence="3">Uncharacterized protein</fullName>
    </submittedName>
</protein>
<accession>A6W8B2</accession>
<sequence>MRRITLGQHSGGQRPRRTQEQPVHPPISRPLDVPRTPTRPARPARPARPTAAHRALPTRRLPRAVELADAGSGAVLAAVLDGLRAVPDKPVLDLRTRLHDLLRTLRDRVDLSGLALVAGAGAVASIAFTAVLLLWLASIGRLG</sequence>
<reference evidence="4" key="1">
    <citation type="journal article" date="2008" name="PLoS ONE">
        <title>Survival in nuclear waste, extreme resistance, and potential applications gleaned from the genome sequence of Kineococcus radiotolerans SRS30216.</title>
        <authorList>
            <person name="Bagwell C.E."/>
            <person name="Bhat S."/>
            <person name="Hawkins G.M."/>
            <person name="Smith B.W."/>
            <person name="Biswas T."/>
            <person name="Hoover T.R."/>
            <person name="Saunders E."/>
            <person name="Han C.S."/>
            <person name="Tsodikov O.V."/>
            <person name="Shimkets L.J."/>
        </authorList>
    </citation>
    <scope>NUCLEOTIDE SEQUENCE [LARGE SCALE GENOMIC DNA]</scope>
    <source>
        <strain evidence="4">ATCC BAA-149 / DSM 14245 / SRS30216</strain>
    </source>
</reference>